<reference evidence="1" key="1">
    <citation type="submission" date="2020-11" db="EMBL/GenBank/DDBJ databases">
        <authorList>
            <consortium name="DOE Joint Genome Institute"/>
            <person name="Ahrendt S."/>
            <person name="Riley R."/>
            <person name="Andreopoulos W."/>
            <person name="Labutti K."/>
            <person name="Pangilinan J."/>
            <person name="Ruiz-Duenas F.J."/>
            <person name="Barrasa J.M."/>
            <person name="Sanchez-Garcia M."/>
            <person name="Camarero S."/>
            <person name="Miyauchi S."/>
            <person name="Serrano A."/>
            <person name="Linde D."/>
            <person name="Babiker R."/>
            <person name="Drula E."/>
            <person name="Ayuso-Fernandez I."/>
            <person name="Pacheco R."/>
            <person name="Padilla G."/>
            <person name="Ferreira P."/>
            <person name="Barriuso J."/>
            <person name="Kellner H."/>
            <person name="Castanera R."/>
            <person name="Alfaro M."/>
            <person name="Ramirez L."/>
            <person name="Pisabarro A.G."/>
            <person name="Kuo A."/>
            <person name="Tritt A."/>
            <person name="Lipzen A."/>
            <person name="He G."/>
            <person name="Yan M."/>
            <person name="Ng V."/>
            <person name="Cullen D."/>
            <person name="Martin F."/>
            <person name="Rosso M.-N."/>
            <person name="Henrissat B."/>
            <person name="Hibbett D."/>
            <person name="Martinez A.T."/>
            <person name="Grigoriev I.V."/>
        </authorList>
    </citation>
    <scope>NUCLEOTIDE SEQUENCE</scope>
    <source>
        <strain evidence="1">CIRM-BRFM 674</strain>
    </source>
</reference>
<organism evidence="1 2">
    <name type="scientific">Pholiota conissans</name>
    <dbReference type="NCBI Taxonomy" id="109636"/>
    <lineage>
        <taxon>Eukaryota</taxon>
        <taxon>Fungi</taxon>
        <taxon>Dikarya</taxon>
        <taxon>Basidiomycota</taxon>
        <taxon>Agaricomycotina</taxon>
        <taxon>Agaricomycetes</taxon>
        <taxon>Agaricomycetidae</taxon>
        <taxon>Agaricales</taxon>
        <taxon>Agaricineae</taxon>
        <taxon>Strophariaceae</taxon>
        <taxon>Pholiota</taxon>
    </lineage>
</organism>
<dbReference type="AlphaFoldDB" id="A0A9P5Z494"/>
<dbReference type="EMBL" id="MU155188">
    <property type="protein sequence ID" value="KAF9480827.1"/>
    <property type="molecule type" value="Genomic_DNA"/>
</dbReference>
<name>A0A9P5Z494_9AGAR</name>
<proteinExistence type="predicted"/>
<evidence type="ECO:0008006" key="3">
    <source>
        <dbReference type="Google" id="ProtNLM"/>
    </source>
</evidence>
<evidence type="ECO:0000313" key="1">
    <source>
        <dbReference type="EMBL" id="KAF9480827.1"/>
    </source>
</evidence>
<dbReference type="Gene3D" id="1.20.1280.50">
    <property type="match status" value="1"/>
</dbReference>
<dbReference type="OrthoDB" id="2269034at2759"/>
<dbReference type="Proteomes" id="UP000807469">
    <property type="component" value="Unassembled WGS sequence"/>
</dbReference>
<protein>
    <recommendedName>
        <fullName evidence="3">F-box domain-containing protein</fullName>
    </recommendedName>
</protein>
<gene>
    <name evidence="1" type="ORF">BDN70DRAFT_877151</name>
</gene>
<comment type="caution">
    <text evidence="1">The sequence shown here is derived from an EMBL/GenBank/DDBJ whole genome shotgun (WGS) entry which is preliminary data.</text>
</comment>
<accession>A0A9P5Z494</accession>
<keyword evidence="2" id="KW-1185">Reference proteome</keyword>
<sequence>MASDPRQTEDMFKTISASDGTPAAEAQLRIEQAISQRTVTTVNSLPFEILATIFAECLPPYPLTQIQPNVTIAPMLLCHVCSVWRTVAFACSTLWSHLNVGLPILWSPEGDPVVWNSKEMSDDIDFLRWWKKNQGSRPPFLRLYSRRRGLKMGSQSYQRLSLDEDIANFLLDYMSSAQYLDADIFYRYLIVRSNHRKNPNDLCPNLHTLKTEYSLNVYLQYAMVEDEEPRSDGMAQRFSSLVPVPLPVPPTLRRLHLYINDTGFSCMGRLDRWSALTHLSLSSECNISEWHSISRALLALEWGHFIIVFSEEITGHYIEPPIHRLSALSHLFLHFGSAYGEVLNFPLRALFHNLHMPVLRDLRLSSETSWWSTTASPEILTVLKCTPSLTKLAFEAEDSSFSSDPSTIGTEFAPISRYVPFLAHIQFQIFFPLNDSASILAEQFVKEIFCPREWLHLENSFNTIRKVTIIIENSRPQTSTETFEALLVHAIAKRVKEATHISFEVNTRLYPATMCLLDETLKEWTVA</sequence>
<evidence type="ECO:0000313" key="2">
    <source>
        <dbReference type="Proteomes" id="UP000807469"/>
    </source>
</evidence>